<sequence length="334" mass="38357">MAKTVQQSFDEFLVRSVRLDPDQNNNAKTSKDELLKQIQKLPADGDFPELHNIIPFIQYGSYSRKTKIRPLDDIDLMVVLDAKGSTYDSSINPSDVHNQFDVATFRQFRDANGRINSTKVINTFIKNLSKIHLYRKADFKKNQEAAVLELQSYEWVYDIVPCFITKPEPNGKTYFLIPDGKGAWKKTDPRVDKDRVAKVKGTHNISILDVIRLCKYWNVRPTMPTMGSYLLENMVLDYFEFNGAFSQLSSIKVGFLYALNHIRNAVNNIVLDPKGLQGDLNNLTLDEKDKISRRAEADYNKGNQAMRLELSGYHEQAIAIWREIFGSNFPLYTN</sequence>
<gene>
    <name evidence="1" type="ORF">DXN04_24415</name>
</gene>
<dbReference type="RefSeq" id="WP_116856025.1">
    <property type="nucleotide sequence ID" value="NZ_QTJV01000010.1"/>
</dbReference>
<protein>
    <submittedName>
        <fullName evidence="1">Nucleotidyltransferase</fullName>
    </submittedName>
</protein>
<dbReference type="Gene3D" id="3.30.460.90">
    <property type="match status" value="1"/>
</dbReference>
<dbReference type="AlphaFoldDB" id="A0A3E1NVK1"/>
<evidence type="ECO:0000313" key="2">
    <source>
        <dbReference type="Proteomes" id="UP000261174"/>
    </source>
</evidence>
<comment type="caution">
    <text evidence="1">The sequence shown here is derived from an EMBL/GenBank/DDBJ whole genome shotgun (WGS) entry which is preliminary data.</text>
</comment>
<dbReference type="Proteomes" id="UP000261174">
    <property type="component" value="Unassembled WGS sequence"/>
</dbReference>
<name>A0A3E1NVK1_9BACT</name>
<reference evidence="1 2" key="1">
    <citation type="submission" date="2018-08" db="EMBL/GenBank/DDBJ databases">
        <title>Chitinophaga sp. K20C18050901, a novel bacterium isolated from forest soil.</title>
        <authorList>
            <person name="Wang C."/>
        </authorList>
    </citation>
    <scope>NUCLEOTIDE SEQUENCE [LARGE SCALE GENOMIC DNA]</scope>
    <source>
        <strain evidence="1 2">K20C18050901</strain>
    </source>
</reference>
<dbReference type="OrthoDB" id="2082416at2"/>
<dbReference type="EMBL" id="QTJV01000010">
    <property type="protein sequence ID" value="RFM31936.1"/>
    <property type="molecule type" value="Genomic_DNA"/>
</dbReference>
<dbReference type="InterPro" id="IPR043519">
    <property type="entry name" value="NT_sf"/>
</dbReference>
<proteinExistence type="predicted"/>
<evidence type="ECO:0000313" key="1">
    <source>
        <dbReference type="EMBL" id="RFM31936.1"/>
    </source>
</evidence>
<keyword evidence="2" id="KW-1185">Reference proteome</keyword>
<organism evidence="1 2">
    <name type="scientific">Chitinophaga silvisoli</name>
    <dbReference type="NCBI Taxonomy" id="2291814"/>
    <lineage>
        <taxon>Bacteria</taxon>
        <taxon>Pseudomonadati</taxon>
        <taxon>Bacteroidota</taxon>
        <taxon>Chitinophagia</taxon>
        <taxon>Chitinophagales</taxon>
        <taxon>Chitinophagaceae</taxon>
        <taxon>Chitinophaga</taxon>
    </lineage>
</organism>
<accession>A0A3E1NVK1</accession>
<dbReference type="GO" id="GO:0016740">
    <property type="term" value="F:transferase activity"/>
    <property type="evidence" value="ECO:0007669"/>
    <property type="project" value="UniProtKB-KW"/>
</dbReference>
<dbReference type="SUPFAM" id="SSF81301">
    <property type="entry name" value="Nucleotidyltransferase"/>
    <property type="match status" value="1"/>
</dbReference>
<keyword evidence="1" id="KW-0808">Transferase</keyword>